<organism evidence="5 6">
    <name type="scientific">Halocaridina rubra</name>
    <name type="common">Hawaiian red shrimp</name>
    <dbReference type="NCBI Taxonomy" id="373956"/>
    <lineage>
        <taxon>Eukaryota</taxon>
        <taxon>Metazoa</taxon>
        <taxon>Ecdysozoa</taxon>
        <taxon>Arthropoda</taxon>
        <taxon>Crustacea</taxon>
        <taxon>Multicrustacea</taxon>
        <taxon>Malacostraca</taxon>
        <taxon>Eumalacostraca</taxon>
        <taxon>Eucarida</taxon>
        <taxon>Decapoda</taxon>
        <taxon>Pleocyemata</taxon>
        <taxon>Caridea</taxon>
        <taxon>Atyoidea</taxon>
        <taxon>Atyidae</taxon>
        <taxon>Halocaridina</taxon>
    </lineage>
</organism>
<dbReference type="EMBL" id="JAXCGZ010016998">
    <property type="protein sequence ID" value="KAK7069218.1"/>
    <property type="molecule type" value="Genomic_DNA"/>
</dbReference>
<reference evidence="5 6" key="1">
    <citation type="submission" date="2023-11" db="EMBL/GenBank/DDBJ databases">
        <title>Halocaridina rubra genome assembly.</title>
        <authorList>
            <person name="Smith C."/>
        </authorList>
    </citation>
    <scope>NUCLEOTIDE SEQUENCE [LARGE SCALE GENOMIC DNA]</scope>
    <source>
        <strain evidence="5">EP-1</strain>
        <tissue evidence="5">Whole</tissue>
    </source>
</reference>
<evidence type="ECO:0000256" key="1">
    <source>
        <dbReference type="ARBA" id="ARBA00022448"/>
    </source>
</evidence>
<dbReference type="Gene3D" id="1.20.5.2440">
    <property type="match status" value="1"/>
</dbReference>
<keyword evidence="6" id="KW-1185">Reference proteome</keyword>
<evidence type="ECO:0000313" key="5">
    <source>
        <dbReference type="EMBL" id="KAK7069218.1"/>
    </source>
</evidence>
<dbReference type="InterPro" id="IPR037789">
    <property type="entry name" value="FIP_classI"/>
</dbReference>
<dbReference type="PANTHER" id="PTHR15746">
    <property type="entry name" value="RAB11-RELATED"/>
    <property type="match status" value="1"/>
</dbReference>
<feature type="domain" description="FIP-RBD" evidence="4">
    <location>
        <begin position="97"/>
        <end position="159"/>
    </location>
</feature>
<dbReference type="Proteomes" id="UP001381693">
    <property type="component" value="Unassembled WGS sequence"/>
</dbReference>
<comment type="caution">
    <text evidence="5">The sequence shown here is derived from an EMBL/GenBank/DDBJ whole genome shotgun (WGS) entry which is preliminary data.</text>
</comment>
<dbReference type="GO" id="GO:0045055">
    <property type="term" value="P:regulated exocytosis"/>
    <property type="evidence" value="ECO:0007669"/>
    <property type="project" value="TreeGrafter"/>
</dbReference>
<dbReference type="GO" id="GO:0031267">
    <property type="term" value="F:small GTPase binding"/>
    <property type="evidence" value="ECO:0007669"/>
    <property type="project" value="InterPro"/>
</dbReference>
<feature type="compositionally biased region" description="Low complexity" evidence="3">
    <location>
        <begin position="10"/>
        <end position="21"/>
    </location>
</feature>
<keyword evidence="1" id="KW-0813">Transport</keyword>
<name>A0AAN8ZZ59_HALRR</name>
<dbReference type="PANTHER" id="PTHR15746:SF23">
    <property type="entry name" value="RAB11 INTERACTING PROTEIN, ISOFORM A"/>
    <property type="match status" value="1"/>
</dbReference>
<dbReference type="SUPFAM" id="SSF144270">
    <property type="entry name" value="Eferin C-derminal domain-like"/>
    <property type="match status" value="1"/>
</dbReference>
<evidence type="ECO:0000256" key="2">
    <source>
        <dbReference type="ARBA" id="ARBA00022553"/>
    </source>
</evidence>
<gene>
    <name evidence="5" type="ORF">SK128_011837</name>
</gene>
<dbReference type="InterPro" id="IPR037245">
    <property type="entry name" value="FIP-RBD_C_sf"/>
</dbReference>
<dbReference type="Pfam" id="PF09457">
    <property type="entry name" value="RBD-FIP"/>
    <property type="match status" value="1"/>
</dbReference>
<evidence type="ECO:0000259" key="4">
    <source>
        <dbReference type="PROSITE" id="PS51511"/>
    </source>
</evidence>
<feature type="region of interest" description="Disordered" evidence="3">
    <location>
        <begin position="1"/>
        <end position="60"/>
    </location>
</feature>
<proteinExistence type="predicted"/>
<sequence>MENVHHSDSRSSLNTSLSNSTQDVTRDEHGLRLREIKPLKLEKKAREDGDDNDGKKRRGKGGIRALLFGNSRECIGEEDSRVVEGGNDRLPHPPVRQFRLPQEIHDKFAGKSREDLLEMIVTLQANLEKNARHTRDLEDYIDGLLLRVMEATPQLLQAPITKKKIKVFGPH</sequence>
<protein>
    <recommendedName>
        <fullName evidence="4">FIP-RBD domain-containing protein</fullName>
    </recommendedName>
</protein>
<dbReference type="AlphaFoldDB" id="A0AAN8ZZ59"/>
<keyword evidence="2" id="KW-0597">Phosphoprotein</keyword>
<evidence type="ECO:0000313" key="6">
    <source>
        <dbReference type="Proteomes" id="UP001381693"/>
    </source>
</evidence>
<evidence type="ECO:0000256" key="3">
    <source>
        <dbReference type="SAM" id="MobiDB-lite"/>
    </source>
</evidence>
<feature type="compositionally biased region" description="Basic and acidic residues" evidence="3">
    <location>
        <begin position="24"/>
        <end position="47"/>
    </location>
</feature>
<dbReference type="PROSITE" id="PS51511">
    <property type="entry name" value="FIP_RBD"/>
    <property type="match status" value="1"/>
</dbReference>
<accession>A0AAN8ZZ59</accession>
<dbReference type="InterPro" id="IPR019018">
    <property type="entry name" value="Rab-bd_FIP-RBD"/>
</dbReference>